<keyword evidence="2" id="KW-1185">Reference proteome</keyword>
<reference evidence="1 2" key="1">
    <citation type="submission" date="2018-03" db="EMBL/GenBank/DDBJ databases">
        <title>Genomes of Pezizomycetes fungi and the evolution of truffles.</title>
        <authorList>
            <person name="Murat C."/>
            <person name="Payen T."/>
            <person name="Noel B."/>
            <person name="Kuo A."/>
            <person name="Martin F.M."/>
        </authorList>
    </citation>
    <scope>NUCLEOTIDE SEQUENCE [LARGE SCALE GENOMIC DNA]</scope>
    <source>
        <strain evidence="1">091103-1</strain>
    </source>
</reference>
<accession>A0A317SPB5</accession>
<dbReference type="OrthoDB" id="5489210at2759"/>
<organism evidence="1 2">
    <name type="scientific">Tuber magnatum</name>
    <name type="common">white Piedmont truffle</name>
    <dbReference type="NCBI Taxonomy" id="42249"/>
    <lineage>
        <taxon>Eukaryota</taxon>
        <taxon>Fungi</taxon>
        <taxon>Dikarya</taxon>
        <taxon>Ascomycota</taxon>
        <taxon>Pezizomycotina</taxon>
        <taxon>Pezizomycetes</taxon>
        <taxon>Pezizales</taxon>
        <taxon>Tuberaceae</taxon>
        <taxon>Tuber</taxon>
    </lineage>
</organism>
<gene>
    <name evidence="1" type="ORF">C7212DRAFT_318618</name>
</gene>
<dbReference type="Proteomes" id="UP000246991">
    <property type="component" value="Unassembled WGS sequence"/>
</dbReference>
<dbReference type="AlphaFoldDB" id="A0A317SPB5"/>
<evidence type="ECO:0000313" key="1">
    <source>
        <dbReference type="EMBL" id="PWW76158.1"/>
    </source>
</evidence>
<sequence length="99" mass="10964">MVDTAHLPSTALSELDVSNYLVPELWLILFTYLIQHSASWRSAIDSFQNCGRSCSLTWGEIIANLWPAECCPRQVNRINHDSETGKLLTNGSLCALAGK</sequence>
<evidence type="ECO:0000313" key="2">
    <source>
        <dbReference type="Proteomes" id="UP000246991"/>
    </source>
</evidence>
<protein>
    <submittedName>
        <fullName evidence="1">Uncharacterized protein</fullName>
    </submittedName>
</protein>
<comment type="caution">
    <text evidence="1">The sequence shown here is derived from an EMBL/GenBank/DDBJ whole genome shotgun (WGS) entry which is preliminary data.</text>
</comment>
<name>A0A317SPB5_9PEZI</name>
<proteinExistence type="predicted"/>
<dbReference type="EMBL" id="PYWC01000036">
    <property type="protein sequence ID" value="PWW76158.1"/>
    <property type="molecule type" value="Genomic_DNA"/>
</dbReference>